<keyword evidence="3" id="KW-1185">Reference proteome</keyword>
<keyword evidence="1" id="KW-1133">Transmembrane helix</keyword>
<dbReference type="Gramene" id="Kaladp0001s0250.1.v1.1">
    <property type="protein sequence ID" value="Kaladp0001s0250.1.v1.1.CDS.1"/>
    <property type="gene ID" value="Kaladp0001s0250.v1.1"/>
</dbReference>
<organism evidence="2 3">
    <name type="scientific">Kalanchoe fedtschenkoi</name>
    <name type="common">Lavender scallops</name>
    <name type="synonym">South American air plant</name>
    <dbReference type="NCBI Taxonomy" id="63787"/>
    <lineage>
        <taxon>Eukaryota</taxon>
        <taxon>Viridiplantae</taxon>
        <taxon>Streptophyta</taxon>
        <taxon>Embryophyta</taxon>
        <taxon>Tracheophyta</taxon>
        <taxon>Spermatophyta</taxon>
        <taxon>Magnoliopsida</taxon>
        <taxon>eudicotyledons</taxon>
        <taxon>Gunneridae</taxon>
        <taxon>Pentapetalae</taxon>
        <taxon>Saxifragales</taxon>
        <taxon>Crassulaceae</taxon>
        <taxon>Kalanchoe</taxon>
    </lineage>
</organism>
<dbReference type="AlphaFoldDB" id="A0A7N0R8R0"/>
<evidence type="ECO:0000313" key="2">
    <source>
        <dbReference type="EnsemblPlants" id="Kaladp0001s0250.1.v1.1.CDS.1"/>
    </source>
</evidence>
<accession>A0A7N0R8R0</accession>
<reference evidence="2" key="1">
    <citation type="submission" date="2021-01" db="UniProtKB">
        <authorList>
            <consortium name="EnsemblPlants"/>
        </authorList>
    </citation>
    <scope>IDENTIFICATION</scope>
</reference>
<evidence type="ECO:0000256" key="1">
    <source>
        <dbReference type="SAM" id="Phobius"/>
    </source>
</evidence>
<name>A0A7N0R8R0_KALFE</name>
<protein>
    <submittedName>
        <fullName evidence="2">Uncharacterized protein</fullName>
    </submittedName>
</protein>
<sequence length="67" mass="7572">MEKSQGSHLEVSRLILILPYLVLSFNLWSLDLNTIFVLLACLFALMIVLASWFCGGMVKLLIKKTCI</sequence>
<feature type="transmembrane region" description="Helical" evidence="1">
    <location>
        <begin position="35"/>
        <end position="62"/>
    </location>
</feature>
<keyword evidence="1" id="KW-0812">Transmembrane</keyword>
<evidence type="ECO:0000313" key="3">
    <source>
        <dbReference type="Proteomes" id="UP000594263"/>
    </source>
</evidence>
<keyword evidence="1" id="KW-0472">Membrane</keyword>
<feature type="transmembrane region" description="Helical" evidence="1">
    <location>
        <begin position="12"/>
        <end position="29"/>
    </location>
</feature>
<proteinExistence type="predicted"/>
<dbReference type="Proteomes" id="UP000594263">
    <property type="component" value="Unplaced"/>
</dbReference>
<dbReference type="EnsemblPlants" id="Kaladp0001s0250.1.v1.1">
    <property type="protein sequence ID" value="Kaladp0001s0250.1.v1.1.CDS.1"/>
    <property type="gene ID" value="Kaladp0001s0250.v1.1"/>
</dbReference>